<dbReference type="Proteomes" id="UP000326179">
    <property type="component" value="Chromosome"/>
</dbReference>
<dbReference type="KEGG" id="sfy:GFH48_27345"/>
<evidence type="ECO:0000313" key="1">
    <source>
        <dbReference type="EMBL" id="QFZ76493.1"/>
    </source>
</evidence>
<name>A0A5Q0LHJ8_9ACTN</name>
<keyword evidence="2" id="KW-1185">Reference proteome</keyword>
<accession>A0A5Q0LHJ8</accession>
<dbReference type="RefSeq" id="WP_153290722.1">
    <property type="nucleotide sequence ID" value="NZ_CP045643.1"/>
</dbReference>
<gene>
    <name evidence="1" type="ORF">GFH48_27345</name>
</gene>
<organism evidence="1 2">
    <name type="scientific">Streptomyces fagopyri</name>
    <dbReference type="NCBI Taxonomy" id="2662397"/>
    <lineage>
        <taxon>Bacteria</taxon>
        <taxon>Bacillati</taxon>
        <taxon>Actinomycetota</taxon>
        <taxon>Actinomycetes</taxon>
        <taxon>Kitasatosporales</taxon>
        <taxon>Streptomycetaceae</taxon>
        <taxon>Streptomyces</taxon>
    </lineage>
</organism>
<protein>
    <submittedName>
        <fullName evidence="1">Uncharacterized protein</fullName>
    </submittedName>
</protein>
<evidence type="ECO:0000313" key="2">
    <source>
        <dbReference type="Proteomes" id="UP000326179"/>
    </source>
</evidence>
<reference evidence="1 2" key="1">
    <citation type="submission" date="2019-10" db="EMBL/GenBank/DDBJ databases">
        <title>A novel species.</title>
        <authorList>
            <person name="Gao J."/>
        </authorList>
    </citation>
    <scope>NUCLEOTIDE SEQUENCE [LARGE SCALE GENOMIC DNA]</scope>
    <source>
        <strain evidence="1 2">QMT-28</strain>
    </source>
</reference>
<dbReference type="AlphaFoldDB" id="A0A5Q0LHJ8"/>
<proteinExistence type="predicted"/>
<dbReference type="EMBL" id="CP045643">
    <property type="protein sequence ID" value="QFZ76493.1"/>
    <property type="molecule type" value="Genomic_DNA"/>
</dbReference>
<sequence>MTDSTVWVAVFTGATAVLASWVTTQGNARAARVQAEASARVQHRDRIRETRRGAYLDLMEQAHLTGQLYWRVGDAYAQLDDPDDRLTCVQELRDELRGAFDPLMRAVRVVVLEGPVPAAEAATALQQAAAQANRALWHVTRGDPGAHQRFDGAHEVFRHTLERFTGTARDAMNTV</sequence>